<name>A0AAD4E647_9AGAM</name>
<reference evidence="1" key="1">
    <citation type="journal article" date="2020" name="New Phytol.">
        <title>Comparative genomics reveals dynamic genome evolution in host specialist ectomycorrhizal fungi.</title>
        <authorList>
            <person name="Lofgren L.A."/>
            <person name="Nguyen N.H."/>
            <person name="Vilgalys R."/>
            <person name="Ruytinx J."/>
            <person name="Liao H.L."/>
            <person name="Branco S."/>
            <person name="Kuo A."/>
            <person name="LaButti K."/>
            <person name="Lipzen A."/>
            <person name="Andreopoulos W."/>
            <person name="Pangilinan J."/>
            <person name="Riley R."/>
            <person name="Hundley H."/>
            <person name="Na H."/>
            <person name="Barry K."/>
            <person name="Grigoriev I.V."/>
            <person name="Stajich J.E."/>
            <person name="Kennedy P.G."/>
        </authorList>
    </citation>
    <scope>NUCLEOTIDE SEQUENCE</scope>
    <source>
        <strain evidence="1">FC203</strain>
    </source>
</reference>
<keyword evidence="2" id="KW-1185">Reference proteome</keyword>
<organism evidence="1 2">
    <name type="scientific">Suillus fuscotomentosus</name>
    <dbReference type="NCBI Taxonomy" id="1912939"/>
    <lineage>
        <taxon>Eukaryota</taxon>
        <taxon>Fungi</taxon>
        <taxon>Dikarya</taxon>
        <taxon>Basidiomycota</taxon>
        <taxon>Agaricomycotina</taxon>
        <taxon>Agaricomycetes</taxon>
        <taxon>Agaricomycetidae</taxon>
        <taxon>Boletales</taxon>
        <taxon>Suillineae</taxon>
        <taxon>Suillaceae</taxon>
        <taxon>Suillus</taxon>
    </lineage>
</organism>
<protein>
    <submittedName>
        <fullName evidence="1">Uncharacterized protein</fullName>
    </submittedName>
</protein>
<comment type="caution">
    <text evidence="1">The sequence shown here is derived from an EMBL/GenBank/DDBJ whole genome shotgun (WGS) entry which is preliminary data.</text>
</comment>
<dbReference type="GeneID" id="64671328"/>
<evidence type="ECO:0000313" key="1">
    <source>
        <dbReference type="EMBL" id="KAG1900062.1"/>
    </source>
</evidence>
<gene>
    <name evidence="1" type="ORF">F5891DRAFT_980671</name>
</gene>
<accession>A0AAD4E647</accession>
<dbReference type="RefSeq" id="XP_041225638.1">
    <property type="nucleotide sequence ID" value="XM_041377030.1"/>
</dbReference>
<sequence>MRIRDPWKKPKKKFEEQACRSPINREEERNALCEAHTGPAKFYVSESTPVNARDKLYLCLPQFVNLNLLGNPVARRADKTHHSKKRVLEGHRELMPSLHQMVFIRLMQTSYREKPHGGRRHVWHFPSKHSLDSTWSCWSPDALHIVGESEDGTAIIVGHPIRTSHSHVYAVRYSSDGLPFGTSGQEVLHSVEAYHLLQQVHCIVRTSYDIILWAVLMELYRNKRVLATSGIDKNVYIWDLQALFRDINRARTVTVNVYSWSLATQWSSDAIPDINISGASPPVQDHSMSVAQRREVPYSELLAKSLRSLLLGV</sequence>
<dbReference type="InterPro" id="IPR036322">
    <property type="entry name" value="WD40_repeat_dom_sf"/>
</dbReference>
<dbReference type="EMBL" id="JABBWK010000029">
    <property type="protein sequence ID" value="KAG1900062.1"/>
    <property type="molecule type" value="Genomic_DNA"/>
</dbReference>
<dbReference type="SUPFAM" id="SSF50978">
    <property type="entry name" value="WD40 repeat-like"/>
    <property type="match status" value="1"/>
</dbReference>
<proteinExistence type="predicted"/>
<evidence type="ECO:0000313" key="2">
    <source>
        <dbReference type="Proteomes" id="UP001195769"/>
    </source>
</evidence>
<dbReference type="AlphaFoldDB" id="A0AAD4E647"/>
<dbReference type="Proteomes" id="UP001195769">
    <property type="component" value="Unassembled WGS sequence"/>
</dbReference>